<evidence type="ECO:0000259" key="1">
    <source>
        <dbReference type="PROSITE" id="PS51352"/>
    </source>
</evidence>
<keyword evidence="2" id="KW-0413">Isomerase</keyword>
<comment type="caution">
    <text evidence="2">The sequence shown here is derived from an EMBL/GenBank/DDBJ whole genome shotgun (WGS) entry which is preliminary data.</text>
</comment>
<dbReference type="InterPro" id="IPR013766">
    <property type="entry name" value="Thioredoxin_domain"/>
</dbReference>
<protein>
    <submittedName>
        <fullName evidence="2">Thiol-disulfide isomerase/thioredoxin</fullName>
    </submittedName>
</protein>
<feature type="domain" description="Thioredoxin" evidence="1">
    <location>
        <begin position="64"/>
        <end position="189"/>
    </location>
</feature>
<evidence type="ECO:0000313" key="3">
    <source>
        <dbReference type="Proteomes" id="UP000555003"/>
    </source>
</evidence>
<evidence type="ECO:0000313" key="2">
    <source>
        <dbReference type="EMBL" id="MBA9075167.1"/>
    </source>
</evidence>
<sequence length="231" mass="26394">MKDLLVKIALLLFPLFLFSQEHDMFFSDAIKINFKKYSSESNLAYKNKDFKRGKFLFDSLVKGQLVGTKFDNYSFKKIQGGKLNLESSKKPIFLLTYASWCVPSKGEIPALNKLAQKYSNDVKFVVLFWDKKHNVKKVAKKFNSHITVCFAHETYKNDAPAISSIKHTLGFPTCFYLDEHLKIVDIKRGGGNSSPSVAYMKAYTQNYNAFRDGLSTILINKNISKERLATN</sequence>
<dbReference type="Pfam" id="PF08534">
    <property type="entry name" value="Redoxin"/>
    <property type="match status" value="1"/>
</dbReference>
<gene>
    <name evidence="2" type="ORF">GGR22_003350</name>
</gene>
<proteinExistence type="predicted"/>
<accession>A0ABR6DU11</accession>
<dbReference type="Proteomes" id="UP000555003">
    <property type="component" value="Unassembled WGS sequence"/>
</dbReference>
<name>A0ABR6DU11_9FLAO</name>
<dbReference type="GO" id="GO:0016853">
    <property type="term" value="F:isomerase activity"/>
    <property type="evidence" value="ECO:0007669"/>
    <property type="project" value="UniProtKB-KW"/>
</dbReference>
<dbReference type="SUPFAM" id="SSF52833">
    <property type="entry name" value="Thioredoxin-like"/>
    <property type="match status" value="1"/>
</dbReference>
<reference evidence="2 3" key="1">
    <citation type="submission" date="2020-08" db="EMBL/GenBank/DDBJ databases">
        <title>Genomic Encyclopedia of Type Strains, Phase IV (KMG-IV): sequencing the most valuable type-strain genomes for metagenomic binning, comparative biology and taxonomic classification.</title>
        <authorList>
            <person name="Goeker M."/>
        </authorList>
    </citation>
    <scope>NUCLEOTIDE SEQUENCE [LARGE SCALE GENOMIC DNA]</scope>
    <source>
        <strain evidence="2 3">DSM 100397</strain>
    </source>
</reference>
<dbReference type="InterPro" id="IPR013740">
    <property type="entry name" value="Redoxin"/>
</dbReference>
<keyword evidence="3" id="KW-1185">Reference proteome</keyword>
<dbReference type="Gene3D" id="3.40.30.10">
    <property type="entry name" value="Glutaredoxin"/>
    <property type="match status" value="1"/>
</dbReference>
<dbReference type="InterPro" id="IPR036249">
    <property type="entry name" value="Thioredoxin-like_sf"/>
</dbReference>
<dbReference type="RefSeq" id="WP_182494528.1">
    <property type="nucleotide sequence ID" value="NZ_JACJIS010000005.1"/>
</dbReference>
<dbReference type="EMBL" id="JACJIS010000005">
    <property type="protein sequence ID" value="MBA9075167.1"/>
    <property type="molecule type" value="Genomic_DNA"/>
</dbReference>
<organism evidence="2 3">
    <name type="scientific">Flavobacterium gossypii</name>
    <dbReference type="NCBI Taxonomy" id="1646119"/>
    <lineage>
        <taxon>Bacteria</taxon>
        <taxon>Pseudomonadati</taxon>
        <taxon>Bacteroidota</taxon>
        <taxon>Flavobacteriia</taxon>
        <taxon>Flavobacteriales</taxon>
        <taxon>Flavobacteriaceae</taxon>
        <taxon>Flavobacterium</taxon>
    </lineage>
</organism>
<dbReference type="PROSITE" id="PS51352">
    <property type="entry name" value="THIOREDOXIN_2"/>
    <property type="match status" value="1"/>
</dbReference>